<feature type="compositionally biased region" description="Basic and acidic residues" evidence="2">
    <location>
        <begin position="612"/>
        <end position="621"/>
    </location>
</feature>
<evidence type="ECO:0000256" key="2">
    <source>
        <dbReference type="SAM" id="MobiDB-lite"/>
    </source>
</evidence>
<keyword evidence="4" id="KW-1185">Reference proteome</keyword>
<feature type="region of interest" description="Disordered" evidence="2">
    <location>
        <begin position="465"/>
        <end position="503"/>
    </location>
</feature>
<feature type="compositionally biased region" description="Polar residues" evidence="2">
    <location>
        <begin position="668"/>
        <end position="689"/>
    </location>
</feature>
<evidence type="ECO:0000256" key="1">
    <source>
        <dbReference type="SAM" id="Coils"/>
    </source>
</evidence>
<gene>
    <name evidence="3" type="ORF">EIP91_005549</name>
</gene>
<dbReference type="OrthoDB" id="2565072at2759"/>
<feature type="compositionally biased region" description="Low complexity" evidence="2">
    <location>
        <begin position="571"/>
        <end position="600"/>
    </location>
</feature>
<feature type="compositionally biased region" description="Polar residues" evidence="2">
    <location>
        <begin position="293"/>
        <end position="308"/>
    </location>
</feature>
<feature type="compositionally biased region" description="Polar residues" evidence="2">
    <location>
        <begin position="32"/>
        <end position="43"/>
    </location>
</feature>
<dbReference type="Proteomes" id="UP000292702">
    <property type="component" value="Unassembled WGS sequence"/>
</dbReference>
<reference evidence="3 4" key="1">
    <citation type="submission" date="2018-11" db="EMBL/GenBank/DDBJ databases">
        <title>Genome assembly of Steccherinum ochraceum LE-BIN_3174, the white-rot fungus of the Steccherinaceae family (The Residual Polyporoid clade, Polyporales, Basidiomycota).</title>
        <authorList>
            <person name="Fedorova T.V."/>
            <person name="Glazunova O.A."/>
            <person name="Landesman E.O."/>
            <person name="Moiseenko K.V."/>
            <person name="Psurtseva N.V."/>
            <person name="Savinova O.S."/>
            <person name="Shakhova N.V."/>
            <person name="Tyazhelova T.V."/>
            <person name="Vasina D.V."/>
        </authorList>
    </citation>
    <scope>NUCLEOTIDE SEQUENCE [LARGE SCALE GENOMIC DNA]</scope>
    <source>
        <strain evidence="3 4">LE-BIN_3174</strain>
    </source>
</reference>
<keyword evidence="1" id="KW-0175">Coiled coil</keyword>
<feature type="region of interest" description="Disordered" evidence="2">
    <location>
        <begin position="559"/>
        <end position="627"/>
    </location>
</feature>
<feature type="region of interest" description="Disordered" evidence="2">
    <location>
        <begin position="370"/>
        <end position="418"/>
    </location>
</feature>
<feature type="region of interest" description="Disordered" evidence="2">
    <location>
        <begin position="730"/>
        <end position="764"/>
    </location>
</feature>
<comment type="caution">
    <text evidence="3">The sequence shown here is derived from an EMBL/GenBank/DDBJ whole genome shotgun (WGS) entry which is preliminary data.</text>
</comment>
<feature type="compositionally biased region" description="Polar residues" evidence="2">
    <location>
        <begin position="475"/>
        <end position="489"/>
    </location>
</feature>
<protein>
    <submittedName>
        <fullName evidence="3">Uncharacterized protein</fullName>
    </submittedName>
</protein>
<feature type="region of interest" description="Disordered" evidence="2">
    <location>
        <begin position="243"/>
        <end position="276"/>
    </location>
</feature>
<feature type="coiled-coil region" evidence="1">
    <location>
        <begin position="799"/>
        <end position="826"/>
    </location>
</feature>
<feature type="compositionally biased region" description="Acidic residues" evidence="2">
    <location>
        <begin position="122"/>
        <end position="134"/>
    </location>
</feature>
<evidence type="ECO:0000313" key="3">
    <source>
        <dbReference type="EMBL" id="TCD69960.1"/>
    </source>
</evidence>
<name>A0A4R0RMG5_9APHY</name>
<dbReference type="STRING" id="92696.A0A4R0RMG5"/>
<feature type="compositionally biased region" description="Polar residues" evidence="2">
    <location>
        <begin position="102"/>
        <end position="117"/>
    </location>
</feature>
<feature type="region of interest" description="Disordered" evidence="2">
    <location>
        <begin position="639"/>
        <end position="703"/>
    </location>
</feature>
<evidence type="ECO:0000313" key="4">
    <source>
        <dbReference type="Proteomes" id="UP000292702"/>
    </source>
</evidence>
<feature type="compositionally biased region" description="Polar residues" evidence="2">
    <location>
        <begin position="199"/>
        <end position="215"/>
    </location>
</feature>
<feature type="compositionally biased region" description="Basic and acidic residues" evidence="2">
    <location>
        <begin position="327"/>
        <end position="337"/>
    </location>
</feature>
<feature type="compositionally biased region" description="Low complexity" evidence="2">
    <location>
        <begin position="370"/>
        <end position="381"/>
    </location>
</feature>
<proteinExistence type="predicted"/>
<feature type="region of interest" description="Disordered" evidence="2">
    <location>
        <begin position="293"/>
        <end position="357"/>
    </location>
</feature>
<feature type="compositionally biased region" description="Basic and acidic residues" evidence="2">
    <location>
        <begin position="172"/>
        <end position="182"/>
    </location>
</feature>
<feature type="compositionally biased region" description="Low complexity" evidence="2">
    <location>
        <begin position="744"/>
        <end position="759"/>
    </location>
</feature>
<sequence>MTSNVDHHHNDDHLRYLLDQRAARADLHARFPSQSDISDSPSLYSHGPFSPHPHDTHNTPSTSFHYTLSVHDNPDPQDPPVSDRERLNYPDASTLDLESEPRSSYDQQSIRTSSQGFHDSGSDDDPDGDDADRTEEEHRVSTYGPKMTVHSRAPWELGEEDELPRKSKKKGDKNMKPNDAGKRAWGLSARPSIEHRPSVDSNRSLSRSKQSFDTMSSLSSSSGSGGAGGGALFALAQASFSSTSVAINPSPQSSLRDKLSIPRLRSRTASSVKSARLDSLDTRSIAPSIYSVSAQTSPASYTRATSPVGSFVSHADPRVFTSSPEPHTPDRSQEYRHPYANPEFARPSPSQPYPNQTQNLEELHNLANSSSYASSLGPSESNVTLTESSSNISQAHSGSTISLTPVPSPQPGKIRNHGPINKAAIRTVSHNGAVDNAPLPVTPASAMPGWSDTASSIKLISLEEAQAQARERSRSGTTSSAVASPTTGRFNDLEPLPSPTSQIWSTRIRSHSTNSTKVGRAQVVDVNRTPPPVPAIPPEQAAPQRTVVRKKSGFMRLFNGKERASPPPVPSWSNASLPSPSSVTSVPPSTRRTPQRVPVPQMSPTMDASESVDTHHPRGDWEYNGDSNLSQATVREQLSSRRNVPGLSIVTSSSSPGDLHTRPRGRSISPSASDATHMGSTLTPTTATDSFVDGSLPPSSAPPTSADFLGVNIRPVSTMFSHDFAGHLVRTSSDQSRPSLDMDSGTPTTSSGISPLSPGFSVNLDGRPGDDKAMIGIASPQDDQSAVIQALQEQIMVARRAWQRQIWELEGQVRDLKAEVEEFRAAEHSRDYCSACGRGSVGRPSPDSEVDMDDLKKAGVKVSGVVNRPRARTGVGSRFASGT</sequence>
<dbReference type="AlphaFoldDB" id="A0A4R0RMG5"/>
<feature type="compositionally biased region" description="Polar residues" evidence="2">
    <location>
        <begin position="382"/>
        <end position="405"/>
    </location>
</feature>
<organism evidence="3 4">
    <name type="scientific">Steccherinum ochraceum</name>
    <dbReference type="NCBI Taxonomy" id="92696"/>
    <lineage>
        <taxon>Eukaryota</taxon>
        <taxon>Fungi</taxon>
        <taxon>Dikarya</taxon>
        <taxon>Basidiomycota</taxon>
        <taxon>Agaricomycotina</taxon>
        <taxon>Agaricomycetes</taxon>
        <taxon>Polyporales</taxon>
        <taxon>Steccherinaceae</taxon>
        <taxon>Steccherinum</taxon>
    </lineage>
</organism>
<dbReference type="EMBL" id="RWJN01000030">
    <property type="protein sequence ID" value="TCD69960.1"/>
    <property type="molecule type" value="Genomic_DNA"/>
</dbReference>
<feature type="compositionally biased region" description="Polar residues" evidence="2">
    <location>
        <begin position="243"/>
        <end position="254"/>
    </location>
</feature>
<accession>A0A4R0RMG5</accession>
<feature type="region of interest" description="Disordered" evidence="2">
    <location>
        <begin position="32"/>
        <end position="230"/>
    </location>
</feature>